<dbReference type="Proteomes" id="UP000077787">
    <property type="component" value="Chromosome"/>
</dbReference>
<evidence type="ECO:0008006" key="3">
    <source>
        <dbReference type="Google" id="ProtNLM"/>
    </source>
</evidence>
<evidence type="ECO:0000313" key="1">
    <source>
        <dbReference type="EMBL" id="ANF26929.1"/>
    </source>
</evidence>
<dbReference type="EMBL" id="CP015641">
    <property type="protein sequence ID" value="ANF26929.1"/>
    <property type="molecule type" value="Genomic_DNA"/>
</dbReference>
<dbReference type="PANTHER" id="PTHR36529">
    <property type="entry name" value="SLL1095 PROTEIN"/>
    <property type="match status" value="1"/>
</dbReference>
<accession>A0A172WUL3</accession>
<dbReference type="Pfam" id="PF09837">
    <property type="entry name" value="DUF2064"/>
    <property type="match status" value="1"/>
</dbReference>
<dbReference type="AlphaFoldDB" id="A0A172WUL3"/>
<evidence type="ECO:0000313" key="2">
    <source>
        <dbReference type="Proteomes" id="UP000077787"/>
    </source>
</evidence>
<dbReference type="Gene3D" id="3.90.550.10">
    <property type="entry name" value="Spore Coat Polysaccharide Biosynthesis Protein SpsA, Chain A"/>
    <property type="match status" value="1"/>
</dbReference>
<dbReference type="InterPro" id="IPR029044">
    <property type="entry name" value="Nucleotide-diphossugar_trans"/>
</dbReference>
<gene>
    <name evidence="1" type="ORF">PS273GM_18210</name>
</gene>
<dbReference type="RefSeq" id="WP_045427936.1">
    <property type="nucleotide sequence ID" value="NZ_CP015641.1"/>
</dbReference>
<name>A0A172WUL3_STUST</name>
<dbReference type="OrthoDB" id="9798250at2"/>
<dbReference type="SUPFAM" id="SSF53448">
    <property type="entry name" value="Nucleotide-diphospho-sugar transferases"/>
    <property type="match status" value="1"/>
</dbReference>
<proteinExistence type="predicted"/>
<dbReference type="InterPro" id="IPR018641">
    <property type="entry name" value="Trfase_1_rSAM/seldom-assoc"/>
</dbReference>
<sequence>MTTKQTLPDDAALVLICKRPALGHGKQRLAVHIGVERALNIAEHLLDCALEDLRSWHGPVVIAPDQRDACDWAAQLMPQALCLAQTAGNLGDRINNLDHSLRGLGHRQLLYIGSDAPALTPDDYQRVHAALGTHDTVLVAARDGGVVLMASKLPWPDLAALPWSTPELGHALADACRRVGHSVALSGESFDIDEQADLPLAAQALADDPRAARRRLLQTLNNLEGLRR</sequence>
<protein>
    <recommendedName>
        <fullName evidence="3">DUF2064 domain-containing protein</fullName>
    </recommendedName>
</protein>
<reference evidence="1 2" key="1">
    <citation type="submission" date="2016-05" db="EMBL/GenBank/DDBJ databases">
        <title>Genome sequence of Pseudomonas stutzeri 273 and identification of the exopolysaccharide biosynthesis locus.</title>
        <authorList>
            <person name="Wu S."/>
            <person name="Sun C."/>
        </authorList>
    </citation>
    <scope>NUCLEOTIDE SEQUENCE [LARGE SCALE GENOMIC DNA]</scope>
    <source>
        <strain evidence="1 2">273</strain>
    </source>
</reference>
<organism evidence="1 2">
    <name type="scientific">Stutzerimonas stutzeri</name>
    <name type="common">Pseudomonas stutzeri</name>
    <dbReference type="NCBI Taxonomy" id="316"/>
    <lineage>
        <taxon>Bacteria</taxon>
        <taxon>Pseudomonadati</taxon>
        <taxon>Pseudomonadota</taxon>
        <taxon>Gammaproteobacteria</taxon>
        <taxon>Pseudomonadales</taxon>
        <taxon>Pseudomonadaceae</taxon>
        <taxon>Stutzerimonas</taxon>
    </lineage>
</organism>
<dbReference type="PANTHER" id="PTHR36529:SF1">
    <property type="entry name" value="GLYCOSYLTRANSFERASE"/>
    <property type="match status" value="1"/>
</dbReference>